<evidence type="ECO:0000256" key="1">
    <source>
        <dbReference type="SAM" id="Coils"/>
    </source>
</evidence>
<comment type="caution">
    <text evidence="2">The sequence shown here is derived from an EMBL/GenBank/DDBJ whole genome shotgun (WGS) entry which is preliminary data.</text>
</comment>
<gene>
    <name evidence="2" type="ORF">ACFYXI_01590</name>
</gene>
<evidence type="ECO:0000313" key="2">
    <source>
        <dbReference type="EMBL" id="MFF3664257.1"/>
    </source>
</evidence>
<organism evidence="2 3">
    <name type="scientific">Microtetraspora malaysiensis</name>
    <dbReference type="NCBI Taxonomy" id="161358"/>
    <lineage>
        <taxon>Bacteria</taxon>
        <taxon>Bacillati</taxon>
        <taxon>Actinomycetota</taxon>
        <taxon>Actinomycetes</taxon>
        <taxon>Streptosporangiales</taxon>
        <taxon>Streptosporangiaceae</taxon>
        <taxon>Microtetraspora</taxon>
    </lineage>
</organism>
<dbReference type="SUPFAM" id="SSF140453">
    <property type="entry name" value="EsxAB dimer-like"/>
    <property type="match status" value="1"/>
</dbReference>
<dbReference type="Gene3D" id="1.10.287.1060">
    <property type="entry name" value="ESAT-6-like"/>
    <property type="match status" value="1"/>
</dbReference>
<keyword evidence="3" id="KW-1185">Reference proteome</keyword>
<dbReference type="EMBL" id="JBIASD010000001">
    <property type="protein sequence ID" value="MFF3664257.1"/>
    <property type="molecule type" value="Genomic_DNA"/>
</dbReference>
<accession>A0ABW6SH24</accession>
<dbReference type="InterPro" id="IPR010310">
    <property type="entry name" value="T7SS_ESAT-6-like"/>
</dbReference>
<feature type="coiled-coil region" evidence="1">
    <location>
        <begin position="69"/>
        <end position="96"/>
    </location>
</feature>
<evidence type="ECO:0000313" key="3">
    <source>
        <dbReference type="Proteomes" id="UP001602013"/>
    </source>
</evidence>
<reference evidence="2 3" key="1">
    <citation type="submission" date="2024-10" db="EMBL/GenBank/DDBJ databases">
        <title>The Natural Products Discovery Center: Release of the First 8490 Sequenced Strains for Exploring Actinobacteria Biosynthetic Diversity.</title>
        <authorList>
            <person name="Kalkreuter E."/>
            <person name="Kautsar S.A."/>
            <person name="Yang D."/>
            <person name="Bader C.D."/>
            <person name="Teijaro C.N."/>
            <person name="Fluegel L."/>
            <person name="Davis C.M."/>
            <person name="Simpson J.R."/>
            <person name="Lauterbach L."/>
            <person name="Steele A.D."/>
            <person name="Gui C."/>
            <person name="Meng S."/>
            <person name="Li G."/>
            <person name="Viehrig K."/>
            <person name="Ye F."/>
            <person name="Su P."/>
            <person name="Kiefer A.F."/>
            <person name="Nichols A."/>
            <person name="Cepeda A.J."/>
            <person name="Yan W."/>
            <person name="Fan B."/>
            <person name="Jiang Y."/>
            <person name="Adhikari A."/>
            <person name="Zheng C.-J."/>
            <person name="Schuster L."/>
            <person name="Cowan T.M."/>
            <person name="Smanski M.J."/>
            <person name="Chevrette M.G."/>
            <person name="De Carvalho L.P.S."/>
            <person name="Shen B."/>
        </authorList>
    </citation>
    <scope>NUCLEOTIDE SEQUENCE [LARGE SCALE GENOMIC DNA]</scope>
    <source>
        <strain evidence="2 3">NPDC002173</strain>
    </source>
</reference>
<dbReference type="Pfam" id="PF06013">
    <property type="entry name" value="WXG100"/>
    <property type="match status" value="1"/>
</dbReference>
<keyword evidence="1" id="KW-0175">Coiled coil</keyword>
<dbReference type="Proteomes" id="UP001602013">
    <property type="component" value="Unassembled WGS sequence"/>
</dbReference>
<dbReference type="InterPro" id="IPR036689">
    <property type="entry name" value="ESAT-6-like_sf"/>
</dbReference>
<proteinExistence type="predicted"/>
<sequence length="104" mass="11951">MSAELDFTKVNFGHMDLAQEDFVKILGDFERATSDLLAKLQQDLSGHWDGDDGAEAFFREHQRKWDAAATKMRSQLDEMQRAIQIANENYKAAEIRNKSMWVNG</sequence>
<dbReference type="RefSeq" id="WP_387408336.1">
    <property type="nucleotide sequence ID" value="NZ_JBIASD010000001.1"/>
</dbReference>
<name>A0ABW6SH24_9ACTN</name>
<protein>
    <submittedName>
        <fullName evidence="2">WXG100 family type VII secretion target</fullName>
    </submittedName>
</protein>